<dbReference type="KEGG" id="cbr:CBG_05097"/>
<name>A8WZ94_CAEBR</name>
<dbReference type="RefSeq" id="XP_045092864.1">
    <property type="nucleotide sequence ID" value="XM_045241194.1"/>
</dbReference>
<feature type="compositionally biased region" description="Basic residues" evidence="1">
    <location>
        <begin position="292"/>
        <end position="301"/>
    </location>
</feature>
<dbReference type="CTD" id="8580753"/>
<keyword evidence="3" id="KW-1185">Reference proteome</keyword>
<reference evidence="2 3" key="1">
    <citation type="journal article" date="2003" name="PLoS Biol.">
        <title>The genome sequence of Caenorhabditis briggsae: a platform for comparative genomics.</title>
        <authorList>
            <person name="Stein L.D."/>
            <person name="Bao Z."/>
            <person name="Blasiar D."/>
            <person name="Blumenthal T."/>
            <person name="Brent M.R."/>
            <person name="Chen N."/>
            <person name="Chinwalla A."/>
            <person name="Clarke L."/>
            <person name="Clee C."/>
            <person name="Coghlan A."/>
            <person name="Coulson A."/>
            <person name="D'Eustachio P."/>
            <person name="Fitch D.H."/>
            <person name="Fulton L.A."/>
            <person name="Fulton R.E."/>
            <person name="Griffiths-Jones S."/>
            <person name="Harris T.W."/>
            <person name="Hillier L.W."/>
            <person name="Kamath R."/>
            <person name="Kuwabara P.E."/>
            <person name="Mardis E.R."/>
            <person name="Marra M.A."/>
            <person name="Miner T.L."/>
            <person name="Minx P."/>
            <person name="Mullikin J.C."/>
            <person name="Plumb R.W."/>
            <person name="Rogers J."/>
            <person name="Schein J.E."/>
            <person name="Sohrmann M."/>
            <person name="Spieth J."/>
            <person name="Stajich J.E."/>
            <person name="Wei C."/>
            <person name="Willey D."/>
            <person name="Wilson R.K."/>
            <person name="Durbin R."/>
            <person name="Waterston R.H."/>
        </authorList>
    </citation>
    <scope>NUCLEOTIDE SEQUENCE [LARGE SCALE GENOMIC DNA]</scope>
    <source>
        <strain evidence="2 3">AF16</strain>
    </source>
</reference>
<dbReference type="AlphaFoldDB" id="A8WZ94"/>
<gene>
    <name evidence="2 4" type="ORF">CBG05097</name>
    <name evidence="2" type="ORF">CBG_05097</name>
</gene>
<reference evidence="2 3" key="2">
    <citation type="journal article" date="2011" name="PLoS Genet.">
        <title>Caenorhabditis briggsae recombinant inbred line genotypes reveal inter-strain incompatibility and the evolution of recombination.</title>
        <authorList>
            <person name="Ross J.A."/>
            <person name="Koboldt D.C."/>
            <person name="Staisch J.E."/>
            <person name="Chamberlin H.M."/>
            <person name="Gupta B.P."/>
            <person name="Miller R.D."/>
            <person name="Baird S.E."/>
            <person name="Haag E.S."/>
        </authorList>
    </citation>
    <scope>NUCLEOTIDE SEQUENCE [LARGE SCALE GENOMIC DNA]</scope>
    <source>
        <strain evidence="2 3">AF16</strain>
    </source>
</reference>
<dbReference type="WormBase" id="CBG05097">
    <property type="protein sequence ID" value="CBP46802"/>
    <property type="gene ID" value="WBGene00027632"/>
</dbReference>
<evidence type="ECO:0000313" key="2">
    <source>
        <dbReference type="EMBL" id="CAP25704.2"/>
    </source>
</evidence>
<accession>A8WZ94</accession>
<dbReference type="Proteomes" id="UP000008549">
    <property type="component" value="Unassembled WGS sequence"/>
</dbReference>
<dbReference type="InParanoid" id="A8WZ94"/>
<sequence length="319" mass="36743">MYVINGKKYVDANNIGYLELNKLKIDGMLTIRVPKSTNQNIPYDTMCWSKTVKSENIRHEPRFVSMDIFITNVSTARCIRYECKDLSKHVFSYKDHVYSHYVVIDDSFELPDAQNVKKRRLNENEIDELRSKILLYRTVAHAKVIAHQKGIDVTTKQTIFGNSTNFEEEDSEDDIDSRDDMDSENDMGGNKGSEDETASNDEMGSHDDINNINRIDVTDEIDSNDGSDANGNHKCSYSYDLYDRNESNAKTDSYDSSPSLRLEIAPRQKSHRGHPSDDMDDSMPSNSTERRRSSRKRHKKKLLSISTSFRRQFILLLIN</sequence>
<evidence type="ECO:0000256" key="1">
    <source>
        <dbReference type="SAM" id="MobiDB-lite"/>
    </source>
</evidence>
<feature type="compositionally biased region" description="Acidic residues" evidence="1">
    <location>
        <begin position="166"/>
        <end position="185"/>
    </location>
</feature>
<organism evidence="2 3">
    <name type="scientific">Caenorhabditis briggsae</name>
    <dbReference type="NCBI Taxonomy" id="6238"/>
    <lineage>
        <taxon>Eukaryota</taxon>
        <taxon>Metazoa</taxon>
        <taxon>Ecdysozoa</taxon>
        <taxon>Nematoda</taxon>
        <taxon>Chromadorea</taxon>
        <taxon>Rhabditida</taxon>
        <taxon>Rhabditina</taxon>
        <taxon>Rhabditomorpha</taxon>
        <taxon>Rhabditoidea</taxon>
        <taxon>Rhabditidae</taxon>
        <taxon>Peloderinae</taxon>
        <taxon>Caenorhabditis</taxon>
    </lineage>
</organism>
<evidence type="ECO:0000313" key="4">
    <source>
        <dbReference type="WormBase" id="CBG05097"/>
    </source>
</evidence>
<dbReference type="EMBL" id="HE600988">
    <property type="protein sequence ID" value="CAP25704.2"/>
    <property type="molecule type" value="Genomic_DNA"/>
</dbReference>
<feature type="region of interest" description="Disordered" evidence="1">
    <location>
        <begin position="162"/>
        <end position="212"/>
    </location>
</feature>
<evidence type="ECO:0000313" key="3">
    <source>
        <dbReference type="Proteomes" id="UP000008549"/>
    </source>
</evidence>
<dbReference type="HOGENOM" id="CLU_872189_0_0_1"/>
<proteinExistence type="predicted"/>
<dbReference type="GeneID" id="8580753"/>
<feature type="region of interest" description="Disordered" evidence="1">
    <location>
        <begin position="266"/>
        <end position="301"/>
    </location>
</feature>
<protein>
    <submittedName>
        <fullName evidence="2">Protein CBG05097</fullName>
    </submittedName>
</protein>
<dbReference type="eggNOG" id="ENOG502T3HH">
    <property type="taxonomic scope" value="Eukaryota"/>
</dbReference>